<dbReference type="PANTHER" id="PTHR45138:SF9">
    <property type="entry name" value="DIGUANYLATE CYCLASE DGCM-RELATED"/>
    <property type="match status" value="1"/>
</dbReference>
<evidence type="ECO:0000256" key="3">
    <source>
        <dbReference type="SAM" id="Phobius"/>
    </source>
</evidence>
<dbReference type="PANTHER" id="PTHR45138">
    <property type="entry name" value="REGULATORY COMPONENTS OF SENSORY TRANSDUCTION SYSTEM"/>
    <property type="match status" value="1"/>
</dbReference>
<dbReference type="InterPro" id="IPR029787">
    <property type="entry name" value="Nucleotide_cyclase"/>
</dbReference>
<feature type="transmembrane region" description="Helical" evidence="3">
    <location>
        <begin position="183"/>
        <end position="203"/>
    </location>
</feature>
<dbReference type="Gene3D" id="3.30.70.270">
    <property type="match status" value="1"/>
</dbReference>
<evidence type="ECO:0000313" key="6">
    <source>
        <dbReference type="Proteomes" id="UP000244173"/>
    </source>
</evidence>
<feature type="transmembrane region" description="Helical" evidence="3">
    <location>
        <begin position="6"/>
        <end position="21"/>
    </location>
</feature>
<dbReference type="Proteomes" id="UP000244173">
    <property type="component" value="Chromosome"/>
</dbReference>
<reference evidence="5 6" key="1">
    <citation type="submission" date="2018-04" db="EMBL/GenBank/DDBJ databases">
        <title>Denitrifier Microvirgula.</title>
        <authorList>
            <person name="Anderson E."/>
            <person name="Jang J."/>
            <person name="Ishii S."/>
        </authorList>
    </citation>
    <scope>NUCLEOTIDE SEQUENCE [LARGE SCALE GENOMIC DNA]</scope>
    <source>
        <strain evidence="5 6">BE2.4</strain>
    </source>
</reference>
<dbReference type="EC" id="2.7.7.65" evidence="1"/>
<keyword evidence="3" id="KW-0812">Transmembrane</keyword>
<sequence>MLGAPGIALLFASGFLFAWHTSRSERHLLHLAGSYALFAGGMSMQILAVPGDLSLNAMLSVTLYTLSALLLADGALRRAGRHLPLPLAILMLAGMVGATYVLCYVTPDLTRRVRLHNFGFFILFLLTALQLYPASRRRRIDRAVFWVFLAFALGFIPRMLLALKPLSPLPDQYGHSPFWLTLQMSLLIFSVLLALTLLTAMMLDRIELLSRERDQDVLTRLLNRRGFDSQATHRLRDPGFHPVCVIICDIDHFKRVNDAFGHAAGDAVLETFGTLVRHRLRPDDAAGRIGGEEFAILLANTDLDGGLGFAERLRAEFAQSTFPLVPASRQITASFGVVTCHPYETLADSLARADSLLYAAKHAGRNRTVLQPA</sequence>
<dbReference type="PROSITE" id="PS50887">
    <property type="entry name" value="GGDEF"/>
    <property type="match status" value="1"/>
</dbReference>
<dbReference type="SMART" id="SM00267">
    <property type="entry name" value="GGDEF"/>
    <property type="match status" value="1"/>
</dbReference>
<feature type="transmembrane region" description="Helical" evidence="3">
    <location>
        <begin position="144"/>
        <end position="163"/>
    </location>
</feature>
<protein>
    <recommendedName>
        <fullName evidence="1">diguanylate cyclase</fullName>
        <ecNumber evidence="1">2.7.7.65</ecNumber>
    </recommendedName>
</protein>
<keyword evidence="3" id="KW-1133">Transmembrane helix</keyword>
<keyword evidence="6" id="KW-1185">Reference proteome</keyword>
<organism evidence="5 6">
    <name type="scientific">Microvirgula aerodenitrificans</name>
    <dbReference type="NCBI Taxonomy" id="57480"/>
    <lineage>
        <taxon>Bacteria</taxon>
        <taxon>Pseudomonadati</taxon>
        <taxon>Pseudomonadota</taxon>
        <taxon>Betaproteobacteria</taxon>
        <taxon>Neisseriales</taxon>
        <taxon>Aquaspirillaceae</taxon>
        <taxon>Microvirgula</taxon>
    </lineage>
</organism>
<dbReference type="GO" id="GO:1902201">
    <property type="term" value="P:negative regulation of bacterial-type flagellum-dependent cell motility"/>
    <property type="evidence" value="ECO:0007669"/>
    <property type="project" value="TreeGrafter"/>
</dbReference>
<keyword evidence="3" id="KW-0472">Membrane</keyword>
<accession>A0A2S0PBX3</accession>
<dbReference type="InterPro" id="IPR000160">
    <property type="entry name" value="GGDEF_dom"/>
</dbReference>
<dbReference type="EMBL" id="CP028519">
    <property type="protein sequence ID" value="AVY94832.1"/>
    <property type="molecule type" value="Genomic_DNA"/>
</dbReference>
<dbReference type="GO" id="GO:0005886">
    <property type="term" value="C:plasma membrane"/>
    <property type="evidence" value="ECO:0007669"/>
    <property type="project" value="TreeGrafter"/>
</dbReference>
<name>A0A2S0PBX3_9NEIS</name>
<dbReference type="InterPro" id="IPR043128">
    <property type="entry name" value="Rev_trsase/Diguanyl_cyclase"/>
</dbReference>
<evidence type="ECO:0000256" key="1">
    <source>
        <dbReference type="ARBA" id="ARBA00012528"/>
    </source>
</evidence>
<gene>
    <name evidence="5" type="ORF">DAI18_12870</name>
</gene>
<dbReference type="FunFam" id="3.30.70.270:FF:000001">
    <property type="entry name" value="Diguanylate cyclase domain protein"/>
    <property type="match status" value="1"/>
</dbReference>
<dbReference type="SUPFAM" id="SSF55073">
    <property type="entry name" value="Nucleotide cyclase"/>
    <property type="match status" value="1"/>
</dbReference>
<dbReference type="GO" id="GO:0043709">
    <property type="term" value="P:cell adhesion involved in single-species biofilm formation"/>
    <property type="evidence" value="ECO:0007669"/>
    <property type="project" value="TreeGrafter"/>
</dbReference>
<proteinExistence type="predicted"/>
<evidence type="ECO:0000313" key="5">
    <source>
        <dbReference type="EMBL" id="AVY94832.1"/>
    </source>
</evidence>
<evidence type="ECO:0000259" key="4">
    <source>
        <dbReference type="PROSITE" id="PS50887"/>
    </source>
</evidence>
<feature type="transmembrane region" description="Helical" evidence="3">
    <location>
        <begin position="84"/>
        <end position="107"/>
    </location>
</feature>
<evidence type="ECO:0000256" key="2">
    <source>
        <dbReference type="ARBA" id="ARBA00034247"/>
    </source>
</evidence>
<dbReference type="KEGG" id="maer:DAI18_12870"/>
<comment type="catalytic activity">
    <reaction evidence="2">
        <text>2 GTP = 3',3'-c-di-GMP + 2 diphosphate</text>
        <dbReference type="Rhea" id="RHEA:24898"/>
        <dbReference type="ChEBI" id="CHEBI:33019"/>
        <dbReference type="ChEBI" id="CHEBI:37565"/>
        <dbReference type="ChEBI" id="CHEBI:58805"/>
        <dbReference type="EC" id="2.7.7.65"/>
    </reaction>
</comment>
<dbReference type="Pfam" id="PF00990">
    <property type="entry name" value="GGDEF"/>
    <property type="match status" value="1"/>
</dbReference>
<dbReference type="STRING" id="1122240.GCA_000620105_02653"/>
<dbReference type="NCBIfam" id="TIGR00254">
    <property type="entry name" value="GGDEF"/>
    <property type="match status" value="1"/>
</dbReference>
<dbReference type="GO" id="GO:0052621">
    <property type="term" value="F:diguanylate cyclase activity"/>
    <property type="evidence" value="ECO:0007669"/>
    <property type="project" value="UniProtKB-EC"/>
</dbReference>
<dbReference type="AlphaFoldDB" id="A0A2S0PBX3"/>
<dbReference type="InterPro" id="IPR050469">
    <property type="entry name" value="Diguanylate_Cyclase"/>
</dbReference>
<feature type="transmembrane region" description="Helical" evidence="3">
    <location>
        <begin position="28"/>
        <end position="47"/>
    </location>
</feature>
<feature type="transmembrane region" description="Helical" evidence="3">
    <location>
        <begin position="113"/>
        <end position="132"/>
    </location>
</feature>
<feature type="transmembrane region" description="Helical" evidence="3">
    <location>
        <begin position="53"/>
        <end position="72"/>
    </location>
</feature>
<dbReference type="CDD" id="cd01949">
    <property type="entry name" value="GGDEF"/>
    <property type="match status" value="1"/>
</dbReference>
<feature type="domain" description="GGDEF" evidence="4">
    <location>
        <begin position="241"/>
        <end position="373"/>
    </location>
</feature>